<dbReference type="Proteomes" id="UP001319180">
    <property type="component" value="Unassembled WGS sequence"/>
</dbReference>
<reference evidence="1 2" key="1">
    <citation type="submission" date="2021-05" db="EMBL/GenBank/DDBJ databases">
        <title>A Polyphasic approach of four new species of the genus Ohtaekwangia: Ohtaekwangia histidinii sp. nov., Ohtaekwangia cretensis sp. nov., Ohtaekwangia indiensis sp. nov., Ohtaekwangia reichenbachii sp. nov. from diverse environment.</title>
        <authorList>
            <person name="Octaviana S."/>
        </authorList>
    </citation>
    <scope>NUCLEOTIDE SEQUENCE [LARGE SCALE GENOMIC DNA]</scope>
    <source>
        <strain evidence="1 2">PWU37</strain>
    </source>
</reference>
<sequence>METVTKTVWLVGKKLQNQDIKSNLEMEGYVVRGFHTEEFSLTDDQPDLIIFSEAEIKGFEILVRLRNFYPGATVMSVPEAQIDRMIERAPEKGGPANKVPETGVNDFQDSVNRLIDSLLKIEDEDKE</sequence>
<protein>
    <submittedName>
        <fullName evidence="1">Uncharacterized protein</fullName>
    </submittedName>
</protein>
<accession>A0AAP2GGL3</accession>
<proteinExistence type="predicted"/>
<keyword evidence="2" id="KW-1185">Reference proteome</keyword>
<dbReference type="EMBL" id="JAHESC010000004">
    <property type="protein sequence ID" value="MBT1685640.1"/>
    <property type="molecule type" value="Genomic_DNA"/>
</dbReference>
<evidence type="ECO:0000313" key="1">
    <source>
        <dbReference type="EMBL" id="MBT1685640.1"/>
    </source>
</evidence>
<comment type="caution">
    <text evidence="1">The sequence shown here is derived from an EMBL/GenBank/DDBJ whole genome shotgun (WGS) entry which is preliminary data.</text>
</comment>
<name>A0AAP2GGL3_9BACT</name>
<evidence type="ECO:0000313" key="2">
    <source>
        <dbReference type="Proteomes" id="UP001319180"/>
    </source>
</evidence>
<gene>
    <name evidence="1" type="ORF">KK078_03685</name>
</gene>
<dbReference type="RefSeq" id="WP_254088892.1">
    <property type="nucleotide sequence ID" value="NZ_JAHESC010000004.1"/>
</dbReference>
<organism evidence="1 2">
    <name type="scientific">Dawidia soli</name>
    <dbReference type="NCBI Taxonomy" id="2782352"/>
    <lineage>
        <taxon>Bacteria</taxon>
        <taxon>Pseudomonadati</taxon>
        <taxon>Bacteroidota</taxon>
        <taxon>Cytophagia</taxon>
        <taxon>Cytophagales</taxon>
        <taxon>Chryseotaleaceae</taxon>
        <taxon>Dawidia</taxon>
    </lineage>
</organism>
<dbReference type="AlphaFoldDB" id="A0AAP2GGL3"/>